<feature type="compositionally biased region" description="Low complexity" evidence="1">
    <location>
        <begin position="64"/>
        <end position="77"/>
    </location>
</feature>
<organism evidence="3 4">
    <name type="scientific">Agrilactobacillus composti DSM 18527 = JCM 14202</name>
    <dbReference type="NCBI Taxonomy" id="1423734"/>
    <lineage>
        <taxon>Bacteria</taxon>
        <taxon>Bacillati</taxon>
        <taxon>Bacillota</taxon>
        <taxon>Bacilli</taxon>
        <taxon>Lactobacillales</taxon>
        <taxon>Lactobacillaceae</taxon>
        <taxon>Agrilactobacillus</taxon>
    </lineage>
</organism>
<dbReference type="Proteomes" id="UP000051236">
    <property type="component" value="Unassembled WGS sequence"/>
</dbReference>
<dbReference type="Gene3D" id="3.40.570.10">
    <property type="entry name" value="Extracellular Endonuclease, subunit A"/>
    <property type="match status" value="1"/>
</dbReference>
<feature type="compositionally biased region" description="Polar residues" evidence="1">
    <location>
        <begin position="53"/>
        <end position="63"/>
    </location>
</feature>
<dbReference type="eggNOG" id="COG2169">
    <property type="taxonomic scope" value="Bacteria"/>
</dbReference>
<name>X0PF20_9LACO</name>
<dbReference type="InterPro" id="IPR044927">
    <property type="entry name" value="Endonuclea_NS_2"/>
</dbReference>
<evidence type="ECO:0000313" key="4">
    <source>
        <dbReference type="Proteomes" id="UP000051236"/>
    </source>
</evidence>
<feature type="compositionally biased region" description="Low complexity" evidence="1">
    <location>
        <begin position="36"/>
        <end position="52"/>
    </location>
</feature>
<reference evidence="3 4" key="1">
    <citation type="journal article" date="2015" name="Genome Announc.">
        <title>Expanding the biotechnology potential of lactobacilli through comparative genomics of 213 strains and associated genera.</title>
        <authorList>
            <person name="Sun Z."/>
            <person name="Harris H.M."/>
            <person name="McCann A."/>
            <person name="Guo C."/>
            <person name="Argimon S."/>
            <person name="Zhang W."/>
            <person name="Yang X."/>
            <person name="Jeffery I.B."/>
            <person name="Cooney J.C."/>
            <person name="Kagawa T.F."/>
            <person name="Liu W."/>
            <person name="Song Y."/>
            <person name="Salvetti E."/>
            <person name="Wrobel A."/>
            <person name="Rasinkangas P."/>
            <person name="Parkhill J."/>
            <person name="Rea M.C."/>
            <person name="O'Sullivan O."/>
            <person name="Ritari J."/>
            <person name="Douillard F.P."/>
            <person name="Paul Ross R."/>
            <person name="Yang R."/>
            <person name="Briner A.E."/>
            <person name="Felis G.E."/>
            <person name="de Vos W.M."/>
            <person name="Barrangou R."/>
            <person name="Klaenhammer T.R."/>
            <person name="Caufield P.W."/>
            <person name="Cui Y."/>
            <person name="Zhang H."/>
            <person name="O'Toole P.W."/>
        </authorList>
    </citation>
    <scope>NUCLEOTIDE SEQUENCE [LARGE SCALE GENOMIC DNA]</scope>
    <source>
        <strain evidence="3 4">DSM 18527</strain>
    </source>
</reference>
<evidence type="ECO:0000313" key="3">
    <source>
        <dbReference type="EMBL" id="KRM31466.1"/>
    </source>
</evidence>
<protein>
    <submittedName>
        <fullName evidence="3">DNA-entry nuclease</fullName>
    </submittedName>
</protein>
<dbReference type="Pfam" id="PF13930">
    <property type="entry name" value="Endonuclea_NS_2"/>
    <property type="match status" value="1"/>
</dbReference>
<dbReference type="InterPro" id="IPR044929">
    <property type="entry name" value="DNA/RNA_non-sp_Endonuclease_sf"/>
</dbReference>
<gene>
    <name evidence="3" type="ORF">FC83_GL000762</name>
</gene>
<dbReference type="PATRIC" id="fig|1423734.3.peg.769"/>
<comment type="caution">
    <text evidence="3">The sequence shown here is derived from an EMBL/GenBank/DDBJ whole genome shotgun (WGS) entry which is preliminary data.</text>
</comment>
<proteinExistence type="predicted"/>
<keyword evidence="4" id="KW-1185">Reference proteome</keyword>
<evidence type="ECO:0000256" key="1">
    <source>
        <dbReference type="SAM" id="MobiDB-lite"/>
    </source>
</evidence>
<accession>X0PF20</accession>
<feature type="region of interest" description="Disordered" evidence="1">
    <location>
        <begin position="35"/>
        <end position="77"/>
    </location>
</feature>
<dbReference type="STRING" id="1423734.FC83_GL000762"/>
<dbReference type="RefSeq" id="WP_052004747.1">
    <property type="nucleotide sequence ID" value="NZ_AZGA01000078.1"/>
</dbReference>
<dbReference type="AlphaFoldDB" id="X0PF20"/>
<sequence length="274" mass="30008">MAKRKKPAKLPKFILTGLIAIAGLLLYTGKTVNPHTTTPTAPTSQSASGPTTNAPSAGNGQSSDAAAGQNNQDQANGANTADLANLNYTNRQIIAVNNNEPTFSQGDLSLAQGAWQRYSDLDGLNRAGVADAMLSKALMPTAKRERLYVQPTGYHNKRITIGTHQDWLYNRCHLIGFQLTGQNNNLKNLVTGTRSLNDPAMTYYENQIASYIKSTNHHVRYQVRPVFRGSELVARGIQMQGRSIEDNKIDFNIYIFNVQTGYQINYQDGTSQAG</sequence>
<dbReference type="EMBL" id="AZGA01000078">
    <property type="protein sequence ID" value="KRM31466.1"/>
    <property type="molecule type" value="Genomic_DNA"/>
</dbReference>
<dbReference type="OrthoDB" id="9783680at2"/>
<feature type="domain" description="Type VII secretion system protein EssD-like" evidence="2">
    <location>
        <begin position="111"/>
        <end position="242"/>
    </location>
</feature>
<evidence type="ECO:0000259" key="2">
    <source>
        <dbReference type="Pfam" id="PF13930"/>
    </source>
</evidence>